<gene>
    <name evidence="1" type="ORF">SERLADRAFT_400155</name>
</gene>
<dbReference type="KEGG" id="sla:SERLADRAFT_400155"/>
<organism>
    <name type="scientific">Serpula lacrymans var. lacrymans (strain S7.9)</name>
    <name type="common">Dry rot fungus</name>
    <dbReference type="NCBI Taxonomy" id="578457"/>
    <lineage>
        <taxon>Eukaryota</taxon>
        <taxon>Fungi</taxon>
        <taxon>Dikarya</taxon>
        <taxon>Basidiomycota</taxon>
        <taxon>Agaricomycotina</taxon>
        <taxon>Agaricomycetes</taxon>
        <taxon>Agaricomycetidae</taxon>
        <taxon>Boletales</taxon>
        <taxon>Coniophorineae</taxon>
        <taxon>Serpulaceae</taxon>
        <taxon>Serpula</taxon>
    </lineage>
</organism>
<reference evidence="1" key="1">
    <citation type="submission" date="2011-04" db="EMBL/GenBank/DDBJ databases">
        <title>Evolution of plant cell wall degrading machinery underlies the functional diversity of forest fungi.</title>
        <authorList>
            <consortium name="US DOE Joint Genome Institute (JGI-PGF)"/>
            <person name="Eastwood D.C."/>
            <person name="Floudas D."/>
            <person name="Binder M."/>
            <person name="Majcherczyk A."/>
            <person name="Schneider P."/>
            <person name="Aerts A."/>
            <person name="Asiegbu F.O."/>
            <person name="Baker S.E."/>
            <person name="Barry K."/>
            <person name="Bendiksby M."/>
            <person name="Blumentritt M."/>
            <person name="Coutinho P.M."/>
            <person name="Cullen D."/>
            <person name="Cullen D."/>
            <person name="Gathman A."/>
            <person name="Goodell B."/>
            <person name="Henrissat B."/>
            <person name="Ihrmark K."/>
            <person name="Kauserud H."/>
            <person name="Kohler A."/>
            <person name="LaButti K."/>
            <person name="Lapidus A."/>
            <person name="Lavin J.L."/>
            <person name="Lee Y.-H."/>
            <person name="Lindquist E."/>
            <person name="Lilly W."/>
            <person name="Lucas S."/>
            <person name="Morin E."/>
            <person name="Murat C."/>
            <person name="Oguiza J.A."/>
            <person name="Park J."/>
            <person name="Pisabarro A.G."/>
            <person name="Riley R."/>
            <person name="Rosling A."/>
            <person name="Salamov A."/>
            <person name="Schmidt O."/>
            <person name="Schmutz J."/>
            <person name="Skrede I."/>
            <person name="Stenlid J."/>
            <person name="Wiebenga A."/>
            <person name="Xie X."/>
            <person name="Kues U."/>
            <person name="Hibbett D.S."/>
            <person name="Hoffmeister D."/>
            <person name="Hogberg N."/>
            <person name="Martin F."/>
            <person name="Grigoriev I.V."/>
            <person name="Watkinson S.C."/>
        </authorList>
    </citation>
    <scope>NUCLEOTIDE SEQUENCE</scope>
    <source>
        <strain evidence="1">S7.9</strain>
    </source>
</reference>
<dbReference type="RefSeq" id="XP_007322863.1">
    <property type="nucleotide sequence ID" value="XM_007322801.1"/>
</dbReference>
<evidence type="ECO:0000313" key="1">
    <source>
        <dbReference type="EMBL" id="EGO20118.1"/>
    </source>
</evidence>
<dbReference type="AlphaFoldDB" id="F8P8Y9"/>
<dbReference type="HOGENOM" id="CLU_2980487_0_0_1"/>
<name>F8P8Y9_SERL9</name>
<dbReference type="GeneID" id="18812013"/>
<dbReference type="EMBL" id="GL945441">
    <property type="protein sequence ID" value="EGO20118.1"/>
    <property type="molecule type" value="Genomic_DNA"/>
</dbReference>
<accession>F8P8Y9</accession>
<sequence length="58" mass="6902">MNISYCVHLIYGILSETFGEVHLRAMSRGQWGLSKLILPIFKKRRKKRRQKRSRGNKD</sequence>
<protein>
    <submittedName>
        <fullName evidence="1">Uncharacterized protein</fullName>
    </submittedName>
</protein>
<dbReference type="Proteomes" id="UP000008064">
    <property type="component" value="Unassembled WGS sequence"/>
</dbReference>
<proteinExistence type="predicted"/>